<dbReference type="eggNOG" id="arCOG07229">
    <property type="taxonomic scope" value="Archaea"/>
</dbReference>
<keyword evidence="2" id="KW-1185">Reference proteome</keyword>
<dbReference type="EMBL" id="JH597761">
    <property type="protein sequence ID" value="EHP69718.1"/>
    <property type="molecule type" value="Genomic_DNA"/>
</dbReference>
<dbReference type="RefSeq" id="WP_009069766.1">
    <property type="nucleotide sequence ID" value="NZ_JH597761.1"/>
</dbReference>
<dbReference type="Proteomes" id="UP000003980">
    <property type="component" value="Unassembled WGS sequence"/>
</dbReference>
<accession>H2C3X5</accession>
<protein>
    <submittedName>
        <fullName evidence="1">Uncharacterized protein</fullName>
    </submittedName>
</protein>
<evidence type="ECO:0000313" key="1">
    <source>
        <dbReference type="EMBL" id="EHP69718.1"/>
    </source>
</evidence>
<sequence length="67" mass="7766">MTDPKVIIMLLEDRGRPRGSKMTEEDLMRLAKLAEDNVRLLEDLGCWKIEGDVIYYRIGCLGSYYPD</sequence>
<organism evidence="1 2">
    <name type="scientific">Metallosphaera yellowstonensis MK1</name>
    <dbReference type="NCBI Taxonomy" id="671065"/>
    <lineage>
        <taxon>Archaea</taxon>
        <taxon>Thermoproteota</taxon>
        <taxon>Thermoprotei</taxon>
        <taxon>Sulfolobales</taxon>
        <taxon>Sulfolobaceae</taxon>
        <taxon>Metallosphaera</taxon>
    </lineage>
</organism>
<proteinExistence type="predicted"/>
<evidence type="ECO:0000313" key="2">
    <source>
        <dbReference type="Proteomes" id="UP000003980"/>
    </source>
</evidence>
<dbReference type="OrthoDB" id="39177at2157"/>
<reference evidence="1 2" key="1">
    <citation type="submission" date="2012-01" db="EMBL/GenBank/DDBJ databases">
        <title>Improved High-Quality Draft sequence of Metallosphaera yellowstonensis MK1.</title>
        <authorList>
            <consortium name="US DOE Joint Genome Institute"/>
            <person name="Lucas S."/>
            <person name="Han J."/>
            <person name="Cheng J.-F."/>
            <person name="Goodwin L."/>
            <person name="Pitluck S."/>
            <person name="Peters L."/>
            <person name="Teshima H."/>
            <person name="Detter J.C."/>
            <person name="Han C."/>
            <person name="Tapia R."/>
            <person name="Land M."/>
            <person name="Hauser L."/>
            <person name="Kyrpides N."/>
            <person name="Kozubal M."/>
            <person name="Macur R.E."/>
            <person name="Jay Z."/>
            <person name="Inskeep W."/>
            <person name="Woyke T."/>
        </authorList>
    </citation>
    <scope>NUCLEOTIDE SEQUENCE [LARGE SCALE GENOMIC DNA]</scope>
    <source>
        <strain evidence="1 2">MK1</strain>
    </source>
</reference>
<gene>
    <name evidence="1" type="ORF">MetMK1DRAFT_00002200</name>
</gene>
<name>H2C3X5_9CREN</name>
<dbReference type="HOGENOM" id="CLU_2821080_0_0_2"/>
<dbReference type="AlphaFoldDB" id="H2C3X5"/>